<comment type="caution">
    <text evidence="7">The sequence shown here is derived from an EMBL/GenBank/DDBJ whole genome shotgun (WGS) entry which is preliminary data.</text>
</comment>
<dbReference type="Pfam" id="PF00132">
    <property type="entry name" value="Hexapep"/>
    <property type="match status" value="1"/>
</dbReference>
<dbReference type="AlphaFoldDB" id="A0A9D1KAV6"/>
<keyword evidence="2 5" id="KW-0808">Transferase</keyword>
<reference evidence="7" key="1">
    <citation type="submission" date="2020-10" db="EMBL/GenBank/DDBJ databases">
        <authorList>
            <person name="Gilroy R."/>
        </authorList>
    </citation>
    <scope>NUCLEOTIDE SEQUENCE</scope>
    <source>
        <strain evidence="7">14508</strain>
    </source>
</reference>
<dbReference type="Pfam" id="PF12464">
    <property type="entry name" value="Mac"/>
    <property type="match status" value="1"/>
</dbReference>
<evidence type="ECO:0000256" key="1">
    <source>
        <dbReference type="ARBA" id="ARBA00007274"/>
    </source>
</evidence>
<dbReference type="InterPro" id="IPR011004">
    <property type="entry name" value="Trimer_LpxA-like_sf"/>
</dbReference>
<dbReference type="InterPro" id="IPR039369">
    <property type="entry name" value="LacA-like"/>
</dbReference>
<gene>
    <name evidence="7" type="ORF">IAD04_04525</name>
</gene>
<sequence length="199" mass="22329">MTEKEKMLANQLYDPSDAELVQLRRLARNKMMEFNHLNDDELPKRKEILQSILGHLGKDSFIETGLLLDYGCNTYIGNDCFINYNCTILDCAKVVIKDNVFIGPNVSLYTPLHSLIAKERNMRTDATGRKFDLEYCKPITIEENVWIAGNVIINPGVTIKKNSVIGSGSVVTHDIPEGVLAAGNPCKVIREITKKDCLE</sequence>
<reference evidence="7" key="2">
    <citation type="journal article" date="2021" name="PeerJ">
        <title>Extensive microbial diversity within the chicken gut microbiome revealed by metagenomics and culture.</title>
        <authorList>
            <person name="Gilroy R."/>
            <person name="Ravi A."/>
            <person name="Getino M."/>
            <person name="Pursley I."/>
            <person name="Horton D.L."/>
            <person name="Alikhan N.F."/>
            <person name="Baker D."/>
            <person name="Gharbi K."/>
            <person name="Hall N."/>
            <person name="Watson M."/>
            <person name="Adriaenssens E.M."/>
            <person name="Foster-Nyarko E."/>
            <person name="Jarju S."/>
            <person name="Secka A."/>
            <person name="Antonio M."/>
            <person name="Oren A."/>
            <person name="Chaudhuri R.R."/>
            <person name="La Ragione R."/>
            <person name="Hildebrand F."/>
            <person name="Pallen M.J."/>
        </authorList>
    </citation>
    <scope>NUCLEOTIDE SEQUENCE</scope>
    <source>
        <strain evidence="7">14508</strain>
    </source>
</reference>
<dbReference type="PANTHER" id="PTHR43017:SF1">
    <property type="entry name" value="ACETYLTRANSFERASE YJL218W-RELATED"/>
    <property type="match status" value="1"/>
</dbReference>
<evidence type="ECO:0000313" key="8">
    <source>
        <dbReference type="Proteomes" id="UP000886893"/>
    </source>
</evidence>
<evidence type="ECO:0000256" key="4">
    <source>
        <dbReference type="ARBA" id="ARBA00023315"/>
    </source>
</evidence>
<dbReference type="InterPro" id="IPR001451">
    <property type="entry name" value="Hexapep"/>
</dbReference>
<accession>A0A9D1KAV6</accession>
<dbReference type="PANTHER" id="PTHR43017">
    <property type="entry name" value="GALACTOSIDE O-ACETYLTRANSFERASE"/>
    <property type="match status" value="1"/>
</dbReference>
<evidence type="ECO:0000259" key="6">
    <source>
        <dbReference type="SMART" id="SM01266"/>
    </source>
</evidence>
<evidence type="ECO:0000256" key="5">
    <source>
        <dbReference type="RuleBase" id="RU367021"/>
    </source>
</evidence>
<dbReference type="EMBL" id="DVKI01000138">
    <property type="protein sequence ID" value="HIT17620.1"/>
    <property type="molecule type" value="Genomic_DNA"/>
</dbReference>
<protein>
    <recommendedName>
        <fullName evidence="5">Acetyltransferase</fullName>
        <ecNumber evidence="5">2.3.1.-</ecNumber>
    </recommendedName>
</protein>
<keyword evidence="4 5" id="KW-0012">Acyltransferase</keyword>
<dbReference type="InterPro" id="IPR024688">
    <property type="entry name" value="Mac_dom"/>
</dbReference>
<dbReference type="SMART" id="SM01266">
    <property type="entry name" value="Mac"/>
    <property type="match status" value="1"/>
</dbReference>
<dbReference type="Proteomes" id="UP000886893">
    <property type="component" value="Unassembled WGS sequence"/>
</dbReference>
<evidence type="ECO:0000313" key="7">
    <source>
        <dbReference type="EMBL" id="HIT17620.1"/>
    </source>
</evidence>
<organism evidence="7 8">
    <name type="scientific">Candidatus Caccosoma faecigallinarum</name>
    <dbReference type="NCBI Taxonomy" id="2840720"/>
    <lineage>
        <taxon>Bacteria</taxon>
        <taxon>Bacillati</taxon>
        <taxon>Bacillota</taxon>
        <taxon>Bacillota incertae sedis</taxon>
        <taxon>Candidatus Caccosoma</taxon>
    </lineage>
</organism>
<comment type="similarity">
    <text evidence="1 5">Belongs to the transferase hexapeptide repeat family.</text>
</comment>
<dbReference type="FunFam" id="2.160.10.10:FF:000025">
    <property type="entry name" value="Hexapeptide-repeat containing-acetyltransferase"/>
    <property type="match status" value="1"/>
</dbReference>
<name>A0A9D1KAV6_9FIRM</name>
<dbReference type="GO" id="GO:0008870">
    <property type="term" value="F:galactoside O-acetyltransferase activity"/>
    <property type="evidence" value="ECO:0007669"/>
    <property type="project" value="TreeGrafter"/>
</dbReference>
<evidence type="ECO:0000256" key="3">
    <source>
        <dbReference type="ARBA" id="ARBA00022737"/>
    </source>
</evidence>
<dbReference type="SUPFAM" id="SSF51161">
    <property type="entry name" value="Trimeric LpxA-like enzymes"/>
    <property type="match status" value="1"/>
</dbReference>
<feature type="domain" description="Maltose/galactoside acetyltransferase" evidence="6">
    <location>
        <begin position="4"/>
        <end position="58"/>
    </location>
</feature>
<evidence type="ECO:0000256" key="2">
    <source>
        <dbReference type="ARBA" id="ARBA00022679"/>
    </source>
</evidence>
<proteinExistence type="inferred from homology"/>
<dbReference type="CDD" id="cd03357">
    <property type="entry name" value="LbH_MAT_GAT"/>
    <property type="match status" value="1"/>
</dbReference>
<dbReference type="Gene3D" id="2.160.10.10">
    <property type="entry name" value="Hexapeptide repeat proteins"/>
    <property type="match status" value="1"/>
</dbReference>
<dbReference type="EC" id="2.3.1.-" evidence="5"/>
<keyword evidence="3" id="KW-0677">Repeat</keyword>